<reference evidence="2" key="1">
    <citation type="submission" date="2011-05" db="EMBL/GenBank/DDBJ databases">
        <authorList>
            <person name="Ma H."/>
            <person name="Zhou Q."/>
            <person name="Igarashi Y."/>
            <person name="Tang G."/>
        </authorList>
    </citation>
    <scope>NUCLEOTIDE SEQUENCE</scope>
</reference>
<name>A0A023GUI5_9ACTN</name>
<dbReference type="InterPro" id="IPR036291">
    <property type="entry name" value="NAD(P)-bd_dom_sf"/>
</dbReference>
<dbReference type="Pfam" id="PF13602">
    <property type="entry name" value="ADH_zinc_N_2"/>
    <property type="match status" value="1"/>
</dbReference>
<dbReference type="InterPro" id="IPR013154">
    <property type="entry name" value="ADH-like_N"/>
</dbReference>
<dbReference type="InterPro" id="IPR051397">
    <property type="entry name" value="Zn-ADH-like_protein"/>
</dbReference>
<proteinExistence type="predicted"/>
<dbReference type="PANTHER" id="PTHR43677">
    <property type="entry name" value="SHORT-CHAIN DEHYDROGENASE/REDUCTASE"/>
    <property type="match status" value="1"/>
</dbReference>
<dbReference type="Pfam" id="PF08240">
    <property type="entry name" value="ADH_N"/>
    <property type="match status" value="1"/>
</dbReference>
<evidence type="ECO:0000259" key="1">
    <source>
        <dbReference type="SMART" id="SM00829"/>
    </source>
</evidence>
<dbReference type="EMBL" id="JN038178">
    <property type="protein sequence ID" value="AFJ52692.1"/>
    <property type="molecule type" value="Genomic_DNA"/>
</dbReference>
<dbReference type="SUPFAM" id="SSF51735">
    <property type="entry name" value="NAD(P)-binding Rossmann-fold domains"/>
    <property type="match status" value="1"/>
</dbReference>
<dbReference type="PANTHER" id="PTHR43677:SF4">
    <property type="entry name" value="QUINONE OXIDOREDUCTASE-LIKE PROTEIN 2"/>
    <property type="match status" value="1"/>
</dbReference>
<reference evidence="2" key="2">
    <citation type="journal article" date="2013" name="Chem. Biol.">
        <title>Unconventional origin and hybrid system for construction of pyrrolopyrrole moiety in kosinostatin biosynthesis.</title>
        <authorList>
            <person name="Ma H.M."/>
            <person name="Zhou Q."/>
            <person name="Tang Y.M."/>
            <person name="Zhang Z."/>
            <person name="Chen Y.S."/>
            <person name="He H.Y."/>
            <person name="Pan H.X."/>
            <person name="Tang M.C."/>
            <person name="Gao J.F."/>
            <person name="Zhao S.Y."/>
            <person name="Igarashi Y."/>
            <person name="Tang G.L."/>
        </authorList>
    </citation>
    <scope>NUCLEOTIDE SEQUENCE</scope>
</reference>
<organism evidence="2">
    <name type="scientific">Micromonospora okii</name>
    <dbReference type="NCBI Taxonomy" id="1182970"/>
    <lineage>
        <taxon>Bacteria</taxon>
        <taxon>Bacillati</taxon>
        <taxon>Actinomycetota</taxon>
        <taxon>Actinomycetes</taxon>
        <taxon>Micromonosporales</taxon>
        <taxon>Micromonosporaceae</taxon>
        <taxon>Micromonospora</taxon>
    </lineage>
</organism>
<evidence type="ECO:0000313" key="2">
    <source>
        <dbReference type="EMBL" id="AFJ52692.1"/>
    </source>
</evidence>
<dbReference type="Gene3D" id="3.40.50.720">
    <property type="entry name" value="NAD(P)-binding Rossmann-like Domain"/>
    <property type="match status" value="1"/>
</dbReference>
<dbReference type="GO" id="GO:0016491">
    <property type="term" value="F:oxidoreductase activity"/>
    <property type="evidence" value="ECO:0007669"/>
    <property type="project" value="InterPro"/>
</dbReference>
<accession>A0A023GUI5</accession>
<dbReference type="InterPro" id="IPR011032">
    <property type="entry name" value="GroES-like_sf"/>
</dbReference>
<dbReference type="RefSeq" id="WP_229397729.1">
    <property type="nucleotide sequence ID" value="NZ_BBZF01000012.1"/>
</dbReference>
<feature type="domain" description="Enoyl reductase (ER)" evidence="1">
    <location>
        <begin position="24"/>
        <end position="345"/>
    </location>
</feature>
<dbReference type="SUPFAM" id="SSF50129">
    <property type="entry name" value="GroES-like"/>
    <property type="match status" value="1"/>
</dbReference>
<sequence length="347" mass="36750">MGLDTERTAPPGTTSRRVVMTTLGEPEALRVRTGARPAARRGRVVVRVEAAGVSFAEVQTLRGLHPFPPKPPCVLGYDLVGRIVEVGPGVTGWRTGDRVVSMPRVGAWQEYAEVSAKSLAGVPEDLDAGEAVALVCNGVTAWQMLHRSARVRPGATVLVHGASGGVGTLLTQLAVRHGVRVIGTASPAKHDAVRALGAEPLDYRDDVVAAVRKLAPRGVDAVFDHIGGAGLNAGWSLLAPGGTLVSYDSSVAGYRPGQWFRPHLPALRKVIGWNVAGLVGAARGRRARTYYVKPGPHFRDDLASLFTLVRDGVLRPTVARRYPLDEAGRAVRELIDGGVIGKLVLVP</sequence>
<dbReference type="InterPro" id="IPR020843">
    <property type="entry name" value="ER"/>
</dbReference>
<dbReference type="Gene3D" id="3.90.180.10">
    <property type="entry name" value="Medium-chain alcohol dehydrogenases, catalytic domain"/>
    <property type="match status" value="1"/>
</dbReference>
<dbReference type="AlphaFoldDB" id="A0A023GUI5"/>
<protein>
    <submittedName>
        <fullName evidence="2">Enoyl reductase</fullName>
    </submittedName>
</protein>
<dbReference type="SMART" id="SM00829">
    <property type="entry name" value="PKS_ER"/>
    <property type="match status" value="1"/>
</dbReference>